<dbReference type="PANTHER" id="PTHR20856">
    <property type="entry name" value="DNA-DIRECTED RNA POLYMERASE I SUBUNIT 2"/>
    <property type="match status" value="1"/>
</dbReference>
<dbReference type="SUPFAM" id="SSF64484">
    <property type="entry name" value="beta and beta-prime subunits of DNA dependent RNA-polymerase"/>
    <property type="match status" value="2"/>
</dbReference>
<evidence type="ECO:0000259" key="11">
    <source>
        <dbReference type="Pfam" id="PF04563"/>
    </source>
</evidence>
<evidence type="ECO:0000256" key="5">
    <source>
        <dbReference type="ARBA" id="ARBA00022695"/>
    </source>
</evidence>
<dbReference type="Gene3D" id="3.90.1100.10">
    <property type="match status" value="2"/>
</dbReference>
<evidence type="ECO:0000259" key="12">
    <source>
        <dbReference type="Pfam" id="PF04565"/>
    </source>
</evidence>
<evidence type="ECO:0000256" key="1">
    <source>
        <dbReference type="ARBA" id="ARBA00006835"/>
    </source>
</evidence>
<dbReference type="GO" id="GO:0000428">
    <property type="term" value="C:DNA-directed RNA polymerase complex"/>
    <property type="evidence" value="ECO:0007669"/>
    <property type="project" value="UniProtKB-KW"/>
</dbReference>
<proteinExistence type="inferred from homology"/>
<evidence type="ECO:0000256" key="3">
    <source>
        <dbReference type="ARBA" id="ARBA00022478"/>
    </source>
</evidence>
<dbReference type="Pfam" id="PF04563">
    <property type="entry name" value="RNA_pol_Rpb2_1"/>
    <property type="match status" value="1"/>
</dbReference>
<organism evidence="13 14">
    <name type="scientific">Gossypium barbadense</name>
    <name type="common">Sea Island cotton</name>
    <name type="synonym">Hibiscus barbadensis</name>
    <dbReference type="NCBI Taxonomy" id="3634"/>
    <lineage>
        <taxon>Eukaryota</taxon>
        <taxon>Viridiplantae</taxon>
        <taxon>Streptophyta</taxon>
        <taxon>Embryophyta</taxon>
        <taxon>Tracheophyta</taxon>
        <taxon>Spermatophyta</taxon>
        <taxon>Magnoliopsida</taxon>
        <taxon>eudicotyledons</taxon>
        <taxon>Gunneridae</taxon>
        <taxon>Pentapetalae</taxon>
        <taxon>rosids</taxon>
        <taxon>malvids</taxon>
        <taxon>Malvales</taxon>
        <taxon>Malvaceae</taxon>
        <taxon>Malvoideae</taxon>
        <taxon>Gossypium</taxon>
    </lineage>
</organism>
<dbReference type="InterPro" id="IPR007641">
    <property type="entry name" value="RNA_pol_Rpb2_7"/>
</dbReference>
<dbReference type="InterPro" id="IPR037034">
    <property type="entry name" value="RNA_pol_Rpb2_2_sf"/>
</dbReference>
<dbReference type="Gene3D" id="3.90.1110.10">
    <property type="entry name" value="RNA polymerase Rpb2, domain 2"/>
    <property type="match status" value="1"/>
</dbReference>
<accession>A0A5J5TKE2</accession>
<gene>
    <name evidence="13" type="ORF">ES319_A11G005300v1</name>
</gene>
<dbReference type="GO" id="GO:0006351">
    <property type="term" value="P:DNA-templated transcription"/>
    <property type="evidence" value="ECO:0007669"/>
    <property type="project" value="InterPro"/>
</dbReference>
<dbReference type="InterPro" id="IPR007642">
    <property type="entry name" value="RNA_pol_Rpb2_2"/>
</dbReference>
<dbReference type="Pfam" id="PF04565">
    <property type="entry name" value="RNA_pol_Rpb2_3"/>
    <property type="match status" value="1"/>
</dbReference>
<dbReference type="InterPro" id="IPR007645">
    <property type="entry name" value="RNA_pol_Rpb2_3"/>
</dbReference>
<evidence type="ECO:0000256" key="8">
    <source>
        <dbReference type="RuleBase" id="RU000434"/>
    </source>
</evidence>
<name>A0A5J5TKE2_GOSBA</name>
<dbReference type="Pfam" id="PF04561">
    <property type="entry name" value="RNA_pol_Rpb2_2"/>
    <property type="match status" value="1"/>
</dbReference>
<keyword evidence="3" id="KW-0240">DNA-directed RNA polymerase</keyword>
<dbReference type="OrthoDB" id="10248617at2759"/>
<feature type="domain" description="RNA polymerase Rpb2" evidence="10">
    <location>
        <begin position="198"/>
        <end position="356"/>
    </location>
</feature>
<dbReference type="GO" id="GO:0003677">
    <property type="term" value="F:DNA binding"/>
    <property type="evidence" value="ECO:0007669"/>
    <property type="project" value="InterPro"/>
</dbReference>
<feature type="domain" description="RNA polymerase Rpb2" evidence="12">
    <location>
        <begin position="389"/>
        <end position="426"/>
    </location>
</feature>
<comment type="similarity">
    <text evidence="1 8">Belongs to the RNA polymerase beta chain family.</text>
</comment>
<evidence type="ECO:0000256" key="4">
    <source>
        <dbReference type="ARBA" id="ARBA00022679"/>
    </source>
</evidence>
<keyword evidence="6" id="KW-0804">Transcription</keyword>
<feature type="domain" description="RNA polymerase beta subunit protrusion" evidence="11">
    <location>
        <begin position="51"/>
        <end position="387"/>
    </location>
</feature>
<evidence type="ECO:0000256" key="6">
    <source>
        <dbReference type="ARBA" id="ARBA00023163"/>
    </source>
</evidence>
<keyword evidence="4" id="KW-0808">Transferase</keyword>
<keyword evidence="5" id="KW-0548">Nucleotidyltransferase</keyword>
<dbReference type="AlphaFoldDB" id="A0A5J5TKE2"/>
<dbReference type="InterPro" id="IPR015712">
    <property type="entry name" value="DNA-dir_RNA_pol_su2"/>
</dbReference>
<reference evidence="14" key="1">
    <citation type="journal article" date="2020" name="Nat. Genet.">
        <title>Genomic diversifications of five Gossypium allopolyploid species and their impact on cotton improvement.</title>
        <authorList>
            <person name="Chen Z.J."/>
            <person name="Sreedasyam A."/>
            <person name="Ando A."/>
            <person name="Song Q."/>
            <person name="De Santiago L.M."/>
            <person name="Hulse-Kemp A.M."/>
            <person name="Ding M."/>
            <person name="Ye W."/>
            <person name="Kirkbride R.C."/>
            <person name="Jenkins J."/>
            <person name="Plott C."/>
            <person name="Lovell J."/>
            <person name="Lin Y.M."/>
            <person name="Vaughn R."/>
            <person name="Liu B."/>
            <person name="Simpson S."/>
            <person name="Scheffler B.E."/>
            <person name="Wen L."/>
            <person name="Saski C.A."/>
            <person name="Grover C.E."/>
            <person name="Hu G."/>
            <person name="Conover J.L."/>
            <person name="Carlson J.W."/>
            <person name="Shu S."/>
            <person name="Boston L.B."/>
            <person name="Williams M."/>
            <person name="Peterson D.G."/>
            <person name="McGee K."/>
            <person name="Jones D.C."/>
            <person name="Wendel J.F."/>
            <person name="Stelly D.M."/>
            <person name="Grimwood J."/>
            <person name="Schmutz J."/>
        </authorList>
    </citation>
    <scope>NUCLEOTIDE SEQUENCE [LARGE SCALE GENOMIC DNA]</scope>
    <source>
        <strain evidence="14">cv. 3-79</strain>
    </source>
</reference>
<dbReference type="InterPro" id="IPR007644">
    <property type="entry name" value="RNA_pol_bsu_protrusion"/>
</dbReference>
<dbReference type="EMBL" id="CM018212">
    <property type="protein sequence ID" value="KAB2054991.1"/>
    <property type="molecule type" value="Genomic_DNA"/>
</dbReference>
<evidence type="ECO:0000256" key="7">
    <source>
        <dbReference type="ARBA" id="ARBA00048552"/>
    </source>
</evidence>
<dbReference type="FunFam" id="3.90.1100.10:FF:000014">
    <property type="entry name" value="DNA-directed RNA polymerase subunit beta"/>
    <property type="match status" value="1"/>
</dbReference>
<dbReference type="GO" id="GO:0032549">
    <property type="term" value="F:ribonucleoside binding"/>
    <property type="evidence" value="ECO:0007669"/>
    <property type="project" value="InterPro"/>
</dbReference>
<evidence type="ECO:0000259" key="9">
    <source>
        <dbReference type="Pfam" id="PF04560"/>
    </source>
</evidence>
<evidence type="ECO:0000313" key="14">
    <source>
        <dbReference type="Proteomes" id="UP000327439"/>
    </source>
</evidence>
<evidence type="ECO:0000259" key="10">
    <source>
        <dbReference type="Pfam" id="PF04561"/>
    </source>
</evidence>
<sequence length="508" mass="57466">MRLKQEDTLLNNNTNNLYMSEIPVDKQKLAAPIKSVVDKFQLLPEFLKVRGLVKQHLDSFNYFVNTGIKKVVSANDRIVSYIDPGIYLRFKDVRIGNPSMTTYEKINPHTCRLADMTYAAPIFADIEYMQESHGQRTRLEKKNVVMGRMPIMLRSCRCVLYGKDEAELARLGECPLDPGGYFIIKGAEKMIPIREQLAKNRIIIDADNKGNITASVTSISETIKSQTVIQMDKEKIYLLLNQFVKKIPIMVVMKALGMESDQEVIALLLPSIEECAHIGIYTQEQALAYLDTKVQYSLERGAFLILRDIFLVNVPVRCNNFRPKCLYVAVMLRRMMEATLNKHAIDDKDYVGNKHLELSGQLISLLFEDLFKKTIKKVGDNIDKALAAISRSRALDPSRWGMLCPCDTPEGEGCGLDKNLALMTHVTTDEDEGPLISLLQSHNNHLLTQVCRKCGLIGYYSHKLKTGFCSSCKIGENVSSMKLPYACKLLIQELQSMNIVPCLKLVER</sequence>
<dbReference type="Pfam" id="PF04560">
    <property type="entry name" value="RNA_pol_Rpb2_7"/>
    <property type="match status" value="1"/>
</dbReference>
<comment type="catalytic activity">
    <reaction evidence="7">
        <text>RNA(n) + a ribonucleoside 5'-triphosphate = RNA(n+1) + diphosphate</text>
        <dbReference type="Rhea" id="RHEA:21248"/>
        <dbReference type="Rhea" id="RHEA-COMP:14527"/>
        <dbReference type="Rhea" id="RHEA-COMP:17342"/>
        <dbReference type="ChEBI" id="CHEBI:33019"/>
        <dbReference type="ChEBI" id="CHEBI:61557"/>
        <dbReference type="ChEBI" id="CHEBI:140395"/>
        <dbReference type="EC" id="2.7.7.6"/>
    </reaction>
</comment>
<dbReference type="GO" id="GO:0003899">
    <property type="term" value="F:DNA-directed RNA polymerase activity"/>
    <property type="evidence" value="ECO:0007669"/>
    <property type="project" value="UniProtKB-EC"/>
</dbReference>
<evidence type="ECO:0000256" key="2">
    <source>
        <dbReference type="ARBA" id="ARBA00012418"/>
    </source>
</evidence>
<evidence type="ECO:0000313" key="13">
    <source>
        <dbReference type="EMBL" id="KAB2054991.1"/>
    </source>
</evidence>
<protein>
    <recommendedName>
        <fullName evidence="2">DNA-directed RNA polymerase</fullName>
        <ecNumber evidence="2">2.7.7.6</ecNumber>
    </recommendedName>
</protein>
<dbReference type="EC" id="2.7.7.6" evidence="2"/>
<feature type="domain" description="RNA polymerase Rpb2" evidence="9">
    <location>
        <begin position="445"/>
        <end position="503"/>
    </location>
</feature>
<dbReference type="Proteomes" id="UP000327439">
    <property type="component" value="Chromosome A11"/>
</dbReference>
<keyword evidence="14" id="KW-1185">Reference proteome</keyword>